<sequence length="405" mass="43705">MPVQPMKTISAVALTQGEHLSIAQTMAAGLCTSGLLFFLGVTRLMGLVQRLMPLPVVRGIQLSQGLSFAITAVKYIMKDQDFAKNKSLGKRHCFGLDGLLLALFCFCFIVVVTGTGDNLIIHHSAGVHDEERRCGIDEEEEEEGRRDNRPAFRRWLEWVPTAMAVFMLGIVLTFIRRPRIVGHLKLGPTTPRVVHILKEDWERGFVKAAVPKIPLSILNSVIAVCKLSNDLYPNKKRQVTATTVSTSVGLMNLVGCWFGALPMCHGAGGLAGQWRFGARSGAAVVMLGAGKLALGLLLGNSLVTILAGYPLGILGVLLLYAGVELAMTVRDMTGRGESFVVLLAAAISISASNAVMGFLISLIVHMLLTLPDMRPSHTRQFLASRLRFPRGPKPCPGPPAGPQPV</sequence>
<feature type="transmembrane region" description="Helical" evidence="1">
    <location>
        <begin position="282"/>
        <end position="303"/>
    </location>
</feature>
<evidence type="ECO:0000256" key="1">
    <source>
        <dbReference type="SAM" id="Phobius"/>
    </source>
</evidence>
<feature type="transmembrane region" description="Helical" evidence="1">
    <location>
        <begin position="155"/>
        <end position="175"/>
    </location>
</feature>
<reference evidence="2" key="1">
    <citation type="submission" date="2021-01" db="EMBL/GenBank/DDBJ databases">
        <title>Adiantum capillus-veneris genome.</title>
        <authorList>
            <person name="Fang Y."/>
            <person name="Liao Q."/>
        </authorList>
    </citation>
    <scope>NUCLEOTIDE SEQUENCE</scope>
    <source>
        <strain evidence="2">H3</strain>
        <tissue evidence="2">Leaf</tissue>
    </source>
</reference>
<evidence type="ECO:0008006" key="4">
    <source>
        <dbReference type="Google" id="ProtNLM"/>
    </source>
</evidence>
<keyword evidence="1" id="KW-0472">Membrane</keyword>
<dbReference type="OrthoDB" id="5402974at2759"/>
<name>A0A9D4V4F7_ADICA</name>
<evidence type="ECO:0000313" key="2">
    <source>
        <dbReference type="EMBL" id="KAI5079068.1"/>
    </source>
</evidence>
<comment type="caution">
    <text evidence="2">The sequence shown here is derived from an EMBL/GenBank/DDBJ whole genome shotgun (WGS) entry which is preliminary data.</text>
</comment>
<dbReference type="Pfam" id="PF16983">
    <property type="entry name" value="MFS_MOT1"/>
    <property type="match status" value="2"/>
</dbReference>
<keyword evidence="1" id="KW-1133">Transmembrane helix</keyword>
<keyword evidence="1" id="KW-0812">Transmembrane</keyword>
<dbReference type="PANTHER" id="PTHR31970:SF0">
    <property type="entry name" value="MOLYBDATE TRANSPORTER 1"/>
    <property type="match status" value="1"/>
</dbReference>
<feature type="transmembrane region" description="Helical" evidence="1">
    <location>
        <begin position="339"/>
        <end position="368"/>
    </location>
</feature>
<protein>
    <recommendedName>
        <fullName evidence="4">Molybdate transporter 1</fullName>
    </recommendedName>
</protein>
<gene>
    <name evidence="2" type="ORF">GOP47_0006739</name>
</gene>
<feature type="transmembrane region" description="Helical" evidence="1">
    <location>
        <begin position="309"/>
        <end position="327"/>
    </location>
</feature>
<organism evidence="2 3">
    <name type="scientific">Adiantum capillus-veneris</name>
    <name type="common">Maidenhair fern</name>
    <dbReference type="NCBI Taxonomy" id="13818"/>
    <lineage>
        <taxon>Eukaryota</taxon>
        <taxon>Viridiplantae</taxon>
        <taxon>Streptophyta</taxon>
        <taxon>Embryophyta</taxon>
        <taxon>Tracheophyta</taxon>
        <taxon>Polypodiopsida</taxon>
        <taxon>Polypodiidae</taxon>
        <taxon>Polypodiales</taxon>
        <taxon>Pteridineae</taxon>
        <taxon>Pteridaceae</taxon>
        <taxon>Vittarioideae</taxon>
        <taxon>Adiantum</taxon>
    </lineage>
</organism>
<dbReference type="GO" id="GO:0015098">
    <property type="term" value="F:molybdate ion transmembrane transporter activity"/>
    <property type="evidence" value="ECO:0007669"/>
    <property type="project" value="InterPro"/>
</dbReference>
<dbReference type="PANTHER" id="PTHR31970">
    <property type="match status" value="1"/>
</dbReference>
<dbReference type="EMBL" id="JABFUD020000006">
    <property type="protein sequence ID" value="KAI5079068.1"/>
    <property type="molecule type" value="Genomic_DNA"/>
</dbReference>
<evidence type="ECO:0000313" key="3">
    <source>
        <dbReference type="Proteomes" id="UP000886520"/>
    </source>
</evidence>
<proteinExistence type="predicted"/>
<accession>A0A9D4V4F7</accession>
<feature type="transmembrane region" description="Helical" evidence="1">
    <location>
        <begin position="94"/>
        <end position="114"/>
    </location>
</feature>
<dbReference type="InterPro" id="IPR031563">
    <property type="entry name" value="MOT1/MOT2"/>
</dbReference>
<dbReference type="AlphaFoldDB" id="A0A9D4V4F7"/>
<dbReference type="Proteomes" id="UP000886520">
    <property type="component" value="Chromosome 6"/>
</dbReference>
<keyword evidence="3" id="KW-1185">Reference proteome</keyword>